<keyword evidence="3 9" id="KW-0812">Transmembrane</keyword>
<feature type="transmembrane region" description="Helical" evidence="10">
    <location>
        <begin position="96"/>
        <end position="114"/>
    </location>
</feature>
<feature type="domain" description="G-protein coupled receptors family 1 profile" evidence="11">
    <location>
        <begin position="36"/>
        <end position="380"/>
    </location>
</feature>
<proteinExistence type="inferred from homology"/>
<evidence type="ECO:0000259" key="11">
    <source>
        <dbReference type="PROSITE" id="PS50262"/>
    </source>
</evidence>
<dbReference type="Proteomes" id="UP001634394">
    <property type="component" value="Unassembled WGS sequence"/>
</dbReference>
<reference evidence="12 13" key="1">
    <citation type="submission" date="2024-11" db="EMBL/GenBank/DDBJ databases">
        <title>Chromosome-level genome assembly of the freshwater bivalve Anodonta woodiana.</title>
        <authorList>
            <person name="Chen X."/>
        </authorList>
    </citation>
    <scope>NUCLEOTIDE SEQUENCE [LARGE SCALE GENOMIC DNA]</scope>
    <source>
        <strain evidence="12">MN2024</strain>
        <tissue evidence="12">Gills</tissue>
    </source>
</reference>
<dbReference type="Pfam" id="PF00001">
    <property type="entry name" value="7tm_1"/>
    <property type="match status" value="1"/>
</dbReference>
<keyword evidence="7 9" id="KW-0675">Receptor</keyword>
<dbReference type="PANTHER" id="PTHR24230">
    <property type="entry name" value="G-PROTEIN COUPLED RECEPTOR"/>
    <property type="match status" value="1"/>
</dbReference>
<dbReference type="PANTHER" id="PTHR24230:SF75">
    <property type="entry name" value="RELAXIN FAMILY PEPTIDE RECEPTOR 3"/>
    <property type="match status" value="1"/>
</dbReference>
<feature type="transmembrane region" description="Helical" evidence="10">
    <location>
        <begin position="316"/>
        <end position="340"/>
    </location>
</feature>
<keyword evidence="4 10" id="KW-1133">Transmembrane helix</keyword>
<dbReference type="CDD" id="cd00637">
    <property type="entry name" value="7tm_classA_rhodopsin-like"/>
    <property type="match status" value="1"/>
</dbReference>
<dbReference type="PROSITE" id="PS50262">
    <property type="entry name" value="G_PROTEIN_RECEP_F1_2"/>
    <property type="match status" value="1"/>
</dbReference>
<feature type="transmembrane region" description="Helical" evidence="10">
    <location>
        <begin position="135"/>
        <end position="154"/>
    </location>
</feature>
<evidence type="ECO:0000256" key="9">
    <source>
        <dbReference type="RuleBase" id="RU000688"/>
    </source>
</evidence>
<evidence type="ECO:0000256" key="8">
    <source>
        <dbReference type="ARBA" id="ARBA00023224"/>
    </source>
</evidence>
<dbReference type="AlphaFoldDB" id="A0ABD3WPD9"/>
<evidence type="ECO:0000256" key="3">
    <source>
        <dbReference type="ARBA" id="ARBA00022692"/>
    </source>
</evidence>
<dbReference type="PROSITE" id="PS00237">
    <property type="entry name" value="G_PROTEIN_RECEP_F1_1"/>
    <property type="match status" value="1"/>
</dbReference>
<keyword evidence="8 9" id="KW-0807">Transducer</keyword>
<dbReference type="GO" id="GO:0004930">
    <property type="term" value="F:G protein-coupled receptor activity"/>
    <property type="evidence" value="ECO:0007669"/>
    <property type="project" value="UniProtKB-KW"/>
</dbReference>
<name>A0ABD3WPD9_SINWO</name>
<keyword evidence="5 9" id="KW-0297">G-protein coupled receptor</keyword>
<feature type="transmembrane region" description="Helical" evidence="10">
    <location>
        <begin position="20"/>
        <end position="44"/>
    </location>
</feature>
<dbReference type="Gene3D" id="1.20.1070.10">
    <property type="entry name" value="Rhodopsin 7-helix transmembrane proteins"/>
    <property type="match status" value="1"/>
</dbReference>
<evidence type="ECO:0000256" key="4">
    <source>
        <dbReference type="ARBA" id="ARBA00022989"/>
    </source>
</evidence>
<keyword evidence="6 10" id="KW-0472">Membrane</keyword>
<dbReference type="GO" id="GO:0005886">
    <property type="term" value="C:plasma membrane"/>
    <property type="evidence" value="ECO:0007669"/>
    <property type="project" value="UniProtKB-SubCell"/>
</dbReference>
<evidence type="ECO:0000256" key="2">
    <source>
        <dbReference type="ARBA" id="ARBA00022475"/>
    </source>
</evidence>
<evidence type="ECO:0000256" key="10">
    <source>
        <dbReference type="SAM" id="Phobius"/>
    </source>
</evidence>
<dbReference type="EMBL" id="JBJQND010000006">
    <property type="protein sequence ID" value="KAL3875103.1"/>
    <property type="molecule type" value="Genomic_DNA"/>
</dbReference>
<evidence type="ECO:0000313" key="13">
    <source>
        <dbReference type="Proteomes" id="UP001634394"/>
    </source>
</evidence>
<dbReference type="SUPFAM" id="SSF81321">
    <property type="entry name" value="Family A G protein-coupled receptor-like"/>
    <property type="match status" value="1"/>
</dbReference>
<sequence>MSNTTVTREGLNREFLPHIIPLSAFSGFLSITGFVGNVIVFYVYLLKYPVCNFRYFVLYLSAIDIVCCTVVIPGEILTQVHWFVYHTPQICTAKSFFQNAAVTATSSGLFLIAVDRFLKVRSPLGRQITPSCARILTIVFFIVACIVASPMIYLSGEHNSVKTVNGTSVNVTQCEEKSQYKNSTWIGIYTKYCYVTPNSVCMGLTIVLYIFIGTALMQRKKAASSVCCESNNEVGRNRAIYNIHQHFLLLNRNHNETELTETSFSNTNGTTETVERSSAVNCAPKATSSKTAVRKTCASRDEKSLYMKRTMWKTKLLRQTLITFLVTILFVATVVIYQVYLLKLRYTYTYLQELDDLGAITFLVSNSMFFINCVINPFLYGFLDRRFQKIIKESGLRLSGSIRRLRQRVVRK</sequence>
<evidence type="ECO:0000313" key="12">
    <source>
        <dbReference type="EMBL" id="KAL3875103.1"/>
    </source>
</evidence>
<evidence type="ECO:0000256" key="1">
    <source>
        <dbReference type="ARBA" id="ARBA00004651"/>
    </source>
</evidence>
<evidence type="ECO:0000256" key="6">
    <source>
        <dbReference type="ARBA" id="ARBA00023136"/>
    </source>
</evidence>
<accession>A0ABD3WPD9</accession>
<feature type="transmembrane region" description="Helical" evidence="10">
    <location>
        <begin position="360"/>
        <end position="383"/>
    </location>
</feature>
<comment type="similarity">
    <text evidence="9">Belongs to the G-protein coupled receptor 1 family.</text>
</comment>
<keyword evidence="2" id="KW-1003">Cell membrane</keyword>
<dbReference type="PRINTS" id="PR00237">
    <property type="entry name" value="GPCRRHODOPSN"/>
</dbReference>
<comment type="subcellular location">
    <subcellularLocation>
        <location evidence="1">Cell membrane</location>
        <topology evidence="1">Multi-pass membrane protein</topology>
    </subcellularLocation>
</comment>
<feature type="transmembrane region" description="Helical" evidence="10">
    <location>
        <begin position="56"/>
        <end position="76"/>
    </location>
</feature>
<keyword evidence="13" id="KW-1185">Reference proteome</keyword>
<feature type="transmembrane region" description="Helical" evidence="10">
    <location>
        <begin position="194"/>
        <end position="212"/>
    </location>
</feature>
<dbReference type="InterPro" id="IPR000276">
    <property type="entry name" value="GPCR_Rhodpsn"/>
</dbReference>
<gene>
    <name evidence="12" type="ORF">ACJMK2_038037</name>
</gene>
<evidence type="ECO:0000256" key="7">
    <source>
        <dbReference type="ARBA" id="ARBA00023170"/>
    </source>
</evidence>
<organism evidence="12 13">
    <name type="scientific">Sinanodonta woodiana</name>
    <name type="common">Chinese pond mussel</name>
    <name type="synonym">Anodonta woodiana</name>
    <dbReference type="NCBI Taxonomy" id="1069815"/>
    <lineage>
        <taxon>Eukaryota</taxon>
        <taxon>Metazoa</taxon>
        <taxon>Spiralia</taxon>
        <taxon>Lophotrochozoa</taxon>
        <taxon>Mollusca</taxon>
        <taxon>Bivalvia</taxon>
        <taxon>Autobranchia</taxon>
        <taxon>Heteroconchia</taxon>
        <taxon>Palaeoheterodonta</taxon>
        <taxon>Unionida</taxon>
        <taxon>Unionoidea</taxon>
        <taxon>Unionidae</taxon>
        <taxon>Unioninae</taxon>
        <taxon>Sinanodonta</taxon>
    </lineage>
</organism>
<protein>
    <recommendedName>
        <fullName evidence="11">G-protein coupled receptors family 1 profile domain-containing protein</fullName>
    </recommendedName>
</protein>
<dbReference type="InterPro" id="IPR017452">
    <property type="entry name" value="GPCR_Rhodpsn_7TM"/>
</dbReference>
<comment type="caution">
    <text evidence="12">The sequence shown here is derived from an EMBL/GenBank/DDBJ whole genome shotgun (WGS) entry which is preliminary data.</text>
</comment>
<evidence type="ECO:0000256" key="5">
    <source>
        <dbReference type="ARBA" id="ARBA00023040"/>
    </source>
</evidence>